<dbReference type="EMBL" id="JGYP01000004">
    <property type="protein sequence ID" value="KFI45092.1"/>
    <property type="molecule type" value="Genomic_DNA"/>
</dbReference>
<evidence type="ECO:0000256" key="2">
    <source>
        <dbReference type="ARBA" id="ARBA00022525"/>
    </source>
</evidence>
<comment type="caution">
    <text evidence="10">The sequence shown here is derived from an EMBL/GenBank/DDBJ whole genome shotgun (WGS) entry which is preliminary data.</text>
</comment>
<dbReference type="InterPro" id="IPR041033">
    <property type="entry name" value="SpaA_PFL_dom_1"/>
</dbReference>
<feature type="region of interest" description="Disordered" evidence="5">
    <location>
        <begin position="362"/>
        <end position="381"/>
    </location>
</feature>
<evidence type="ECO:0000256" key="1">
    <source>
        <dbReference type="ARBA" id="ARBA00022512"/>
    </source>
</evidence>
<dbReference type="Pfam" id="PF00746">
    <property type="entry name" value="Gram_pos_anchor"/>
    <property type="match status" value="1"/>
</dbReference>
<evidence type="ECO:0000256" key="5">
    <source>
        <dbReference type="SAM" id="MobiDB-lite"/>
    </source>
</evidence>
<evidence type="ECO:0000256" key="4">
    <source>
        <dbReference type="ARBA" id="ARBA00023088"/>
    </source>
</evidence>
<dbReference type="GO" id="GO:0005975">
    <property type="term" value="P:carbohydrate metabolic process"/>
    <property type="evidence" value="ECO:0007669"/>
    <property type="project" value="UniProtKB-ARBA"/>
</dbReference>
<proteinExistence type="predicted"/>
<dbReference type="AlphaFoldDB" id="A0A086ZEZ2"/>
<name>A0A086ZEZ2_9BIFI</name>
<feature type="domain" description="SpaA-like prealbumin fold" evidence="9">
    <location>
        <begin position="389"/>
        <end position="468"/>
    </location>
</feature>
<dbReference type="Pfam" id="PF17802">
    <property type="entry name" value="SpaA"/>
    <property type="match status" value="1"/>
</dbReference>
<dbReference type="Proteomes" id="UP000029096">
    <property type="component" value="Unassembled WGS sequence"/>
</dbReference>
<accession>A0A086ZEZ2</accession>
<sequence length="582" mass="61303">MRNTTGKKLLASLVAAVAAMGMAVGGARTANAANGTGRSDVSISVTGEATKGRTYKALKLADYDNVDTSQTPTSLSVDTVDNKDIEEAASKALTDIGRTTADDPMAYVAEHMLDSQTGEAYAGTLRDFVMKLAQNEKITGAIGGSSISATSDGNVAKFTGLEDGIYLIMDVDDPAEGTLNTLPILVSTKVGGLTDAQQPKGATDTVAVKANYPGKPAKSTSKPSYNVGDLVDFKIETTVPTYTNYKESTYVLKVSDALSKGLSYSASRMDPVVKIDGTPLTSGTDYSIDASPTVDPNPGPFSFTFDLSAYMKNKIHAGDFSLAGKKIVITYNAILNDEAISVLYPDGADVPAGTVHNDAKVTFTNDPNASSDGRTSTTPEGKTDVYTYKLQVNKVDKVTDRPLEGARFTLAANGKTLTFVKQADGSYRTPLPGETGGNAYVESPGDGAIKINGLSEGTYTITETQAPTKDVDHNATSKYKLIAGTDFDASITATYKDDKSLDTLAYTLSRKDTPGLASLQDGSKGIFKVQNIQSLTQLPLTGSYGITFLIAVGLLMVFGGGLLYLHARKKDEVVVDGNKTTF</sequence>
<dbReference type="InterPro" id="IPR013783">
    <property type="entry name" value="Ig-like_fold"/>
</dbReference>
<feature type="signal peptide" evidence="7">
    <location>
        <begin position="1"/>
        <end position="32"/>
    </location>
</feature>
<evidence type="ECO:0000256" key="6">
    <source>
        <dbReference type="SAM" id="Phobius"/>
    </source>
</evidence>
<dbReference type="Gene3D" id="2.60.40.10">
    <property type="entry name" value="Immunoglobulins"/>
    <property type="match status" value="1"/>
</dbReference>
<feature type="domain" description="Gram-positive cocci surface proteins LPxTG" evidence="8">
    <location>
        <begin position="535"/>
        <end position="572"/>
    </location>
</feature>
<keyword evidence="3 7" id="KW-0732">Signal</keyword>
<protein>
    <submittedName>
        <fullName evidence="10">Putative fimbrial subunit FimA</fullName>
    </submittedName>
</protein>
<keyword evidence="1" id="KW-0134">Cell wall</keyword>
<dbReference type="Gene3D" id="2.60.40.740">
    <property type="match status" value="1"/>
</dbReference>
<evidence type="ECO:0000313" key="11">
    <source>
        <dbReference type="Proteomes" id="UP000029096"/>
    </source>
</evidence>
<evidence type="ECO:0000256" key="3">
    <source>
        <dbReference type="ARBA" id="ARBA00022729"/>
    </source>
</evidence>
<keyword evidence="2" id="KW-0964">Secreted</keyword>
<evidence type="ECO:0000259" key="8">
    <source>
        <dbReference type="Pfam" id="PF00746"/>
    </source>
</evidence>
<dbReference type="InterPro" id="IPR019931">
    <property type="entry name" value="LPXTG_anchor"/>
</dbReference>
<organism evidence="10 11">
    <name type="scientific">Bifidobacterium bohemicum DSM 22767</name>
    <dbReference type="NCBI Taxonomy" id="1437606"/>
    <lineage>
        <taxon>Bacteria</taxon>
        <taxon>Bacillati</taxon>
        <taxon>Actinomycetota</taxon>
        <taxon>Actinomycetes</taxon>
        <taxon>Bifidobacteriales</taxon>
        <taxon>Bifidobacteriaceae</taxon>
        <taxon>Bifidobacterium</taxon>
    </lineage>
</organism>
<evidence type="ECO:0000313" key="10">
    <source>
        <dbReference type="EMBL" id="KFI45092.1"/>
    </source>
</evidence>
<keyword evidence="11" id="KW-1185">Reference proteome</keyword>
<keyword evidence="6" id="KW-1133">Transmembrane helix</keyword>
<dbReference type="RefSeq" id="WP_033521603.1">
    <property type="nucleotide sequence ID" value="NZ_JDUS01000009.1"/>
</dbReference>
<reference evidence="10 11" key="1">
    <citation type="submission" date="2014-03" db="EMBL/GenBank/DDBJ databases">
        <title>Genomics of Bifidobacteria.</title>
        <authorList>
            <person name="Ventura M."/>
            <person name="Milani C."/>
            <person name="Lugli G.A."/>
        </authorList>
    </citation>
    <scope>NUCLEOTIDE SEQUENCE [LARGE SCALE GENOMIC DNA]</scope>
    <source>
        <strain evidence="10 11">DSM 22767</strain>
    </source>
</reference>
<evidence type="ECO:0000256" key="7">
    <source>
        <dbReference type="SAM" id="SignalP"/>
    </source>
</evidence>
<dbReference type="NCBIfam" id="TIGR01167">
    <property type="entry name" value="LPXTG_anchor"/>
    <property type="match status" value="1"/>
</dbReference>
<dbReference type="NCBIfam" id="TIGR04226">
    <property type="entry name" value="RrgB_K2N_iso_D2"/>
    <property type="match status" value="1"/>
</dbReference>
<feature type="compositionally biased region" description="Polar residues" evidence="5">
    <location>
        <begin position="362"/>
        <end position="380"/>
    </location>
</feature>
<dbReference type="STRING" id="1437606.BBOH_1354"/>
<gene>
    <name evidence="10" type="ORF">BBOH_1354</name>
</gene>
<keyword evidence="6" id="KW-0472">Membrane</keyword>
<feature type="chain" id="PRO_5001817952" evidence="7">
    <location>
        <begin position="33"/>
        <end position="582"/>
    </location>
</feature>
<dbReference type="OrthoDB" id="3240140at2"/>
<keyword evidence="6" id="KW-0812">Transmembrane</keyword>
<dbReference type="eggNOG" id="COG4932">
    <property type="taxonomic scope" value="Bacteria"/>
</dbReference>
<keyword evidence="4" id="KW-0572">Peptidoglycan-anchor</keyword>
<dbReference type="InterPro" id="IPR026466">
    <property type="entry name" value="Fim_isopep_form_D2_dom"/>
</dbReference>
<evidence type="ECO:0000259" key="9">
    <source>
        <dbReference type="Pfam" id="PF17802"/>
    </source>
</evidence>
<feature type="transmembrane region" description="Helical" evidence="6">
    <location>
        <begin position="544"/>
        <end position="565"/>
    </location>
</feature>